<gene>
    <name evidence="2" type="ORF">J07HQW1_03151</name>
</gene>
<evidence type="ECO:0000313" key="3">
    <source>
        <dbReference type="Proteomes" id="UP000030649"/>
    </source>
</evidence>
<dbReference type="EMBL" id="KE356560">
    <property type="protein sequence ID" value="ERG93096.1"/>
    <property type="molecule type" value="Genomic_DNA"/>
</dbReference>
<feature type="region of interest" description="Disordered" evidence="1">
    <location>
        <begin position="1"/>
        <end position="64"/>
    </location>
</feature>
<sequence length="64" mass="7297">MTRHQQTRPTDEIEPMVPLIDDEETQSIPTPTRDGGQHERPPETEYATSYTRDVESILPGVAEF</sequence>
<dbReference type="AlphaFoldDB" id="U1PLI8"/>
<protein>
    <submittedName>
        <fullName evidence="2">Uncharacterized protein</fullName>
    </submittedName>
</protein>
<dbReference type="Proteomes" id="UP000030649">
    <property type="component" value="Unassembled WGS sequence"/>
</dbReference>
<accession>U1PLI8</accession>
<evidence type="ECO:0000256" key="1">
    <source>
        <dbReference type="SAM" id="MobiDB-lite"/>
    </source>
</evidence>
<dbReference type="HOGENOM" id="CLU_2857052_0_0_2"/>
<name>U1PLI8_9EURY</name>
<reference evidence="2 3" key="1">
    <citation type="journal article" date="2013" name="PLoS ONE">
        <title>Assembly-driven community genomics of a hypersaline microbial ecosystem.</title>
        <authorList>
            <person name="Podell S."/>
            <person name="Ugalde J.A."/>
            <person name="Narasingarao P."/>
            <person name="Banfield J.F."/>
            <person name="Heidelberg K.B."/>
            <person name="Allen E.E."/>
        </authorList>
    </citation>
    <scope>NUCLEOTIDE SEQUENCE [LARGE SCALE GENOMIC DNA]</scope>
    <source>
        <strain evidence="3">J07HQW1</strain>
    </source>
</reference>
<organism evidence="2 3">
    <name type="scientific">Haloquadratum walsbyi J07HQW1</name>
    <dbReference type="NCBI Taxonomy" id="1238424"/>
    <lineage>
        <taxon>Archaea</taxon>
        <taxon>Methanobacteriati</taxon>
        <taxon>Methanobacteriota</taxon>
        <taxon>Stenosarchaea group</taxon>
        <taxon>Halobacteria</taxon>
        <taxon>Halobacteriales</taxon>
        <taxon>Haloferacaceae</taxon>
        <taxon>Haloquadratum</taxon>
    </lineage>
</organism>
<proteinExistence type="predicted"/>
<evidence type="ECO:0000313" key="2">
    <source>
        <dbReference type="EMBL" id="ERG93096.1"/>
    </source>
</evidence>